<evidence type="ECO:0000256" key="3">
    <source>
        <dbReference type="SAM" id="Phobius"/>
    </source>
</evidence>
<dbReference type="Gene3D" id="3.30.1520.10">
    <property type="entry name" value="Phox-like domain"/>
    <property type="match status" value="1"/>
</dbReference>
<dbReference type="Pfam" id="PF02194">
    <property type="entry name" value="PXA"/>
    <property type="match status" value="1"/>
</dbReference>
<dbReference type="AlphaFoldDB" id="A0A4P9ZI87"/>
<dbReference type="Pfam" id="PF00787">
    <property type="entry name" value="PX"/>
    <property type="match status" value="1"/>
</dbReference>
<evidence type="ECO:0000313" key="8">
    <source>
        <dbReference type="Proteomes" id="UP000268321"/>
    </source>
</evidence>
<dbReference type="EMBL" id="ML004429">
    <property type="protein sequence ID" value="RKP32713.1"/>
    <property type="molecule type" value="Genomic_DNA"/>
</dbReference>
<organism evidence="7 8">
    <name type="scientific">Metschnikowia bicuspidata</name>
    <dbReference type="NCBI Taxonomy" id="27322"/>
    <lineage>
        <taxon>Eukaryota</taxon>
        <taxon>Fungi</taxon>
        <taxon>Dikarya</taxon>
        <taxon>Ascomycota</taxon>
        <taxon>Saccharomycotina</taxon>
        <taxon>Pichiomycetes</taxon>
        <taxon>Metschnikowiaceae</taxon>
        <taxon>Metschnikowia</taxon>
    </lineage>
</organism>
<dbReference type="PROSITE" id="PS50195">
    <property type="entry name" value="PX"/>
    <property type="match status" value="1"/>
</dbReference>
<keyword evidence="3" id="KW-0812">Transmembrane</keyword>
<evidence type="ECO:0000259" key="5">
    <source>
        <dbReference type="PROSITE" id="PS50195"/>
    </source>
</evidence>
<reference evidence="8" key="1">
    <citation type="journal article" date="2018" name="Nat. Microbiol.">
        <title>Leveraging single-cell genomics to expand the fungal tree of life.</title>
        <authorList>
            <person name="Ahrendt S.R."/>
            <person name="Quandt C.A."/>
            <person name="Ciobanu D."/>
            <person name="Clum A."/>
            <person name="Salamov A."/>
            <person name="Andreopoulos B."/>
            <person name="Cheng J.F."/>
            <person name="Woyke T."/>
            <person name="Pelin A."/>
            <person name="Henrissat B."/>
            <person name="Reynolds N.K."/>
            <person name="Benny G.L."/>
            <person name="Smith M.E."/>
            <person name="James T.Y."/>
            <person name="Grigoriev I.V."/>
        </authorList>
    </citation>
    <scope>NUCLEOTIDE SEQUENCE [LARGE SCALE GENOMIC DNA]</scope>
    <source>
        <strain evidence="8">Baker2002</strain>
    </source>
</reference>
<dbReference type="InterPro" id="IPR001683">
    <property type="entry name" value="PX_dom"/>
</dbReference>
<dbReference type="GO" id="GO:0035091">
    <property type="term" value="F:phosphatidylinositol binding"/>
    <property type="evidence" value="ECO:0007669"/>
    <property type="project" value="InterPro"/>
</dbReference>
<dbReference type="InterPro" id="IPR003114">
    <property type="entry name" value="Phox_assoc"/>
</dbReference>
<dbReference type="Gene3D" id="1.10.167.10">
    <property type="entry name" value="Regulator of G-protein Signalling 4, domain 2"/>
    <property type="match status" value="1"/>
</dbReference>
<dbReference type="CDD" id="cd06876">
    <property type="entry name" value="PX_MDM1p"/>
    <property type="match status" value="1"/>
</dbReference>
<evidence type="ECO:0000256" key="2">
    <source>
        <dbReference type="SAM" id="Coils"/>
    </source>
</evidence>
<keyword evidence="3" id="KW-0472">Membrane</keyword>
<dbReference type="OrthoDB" id="120967at2759"/>
<sequence>MAQSQRFKIARSRGVQAAILVLAFFLFSRFLAAVVLANVLLLLGVSYWLISYRKSPVLQRPKIRRFKFLERSAWTQELLQQSMDLLRLKNPCVPSLAVSGTLNKLIDLIVANFVDSWYTKVSSNPSFSESVKLELKAVLSRLHQRLSAVNIPEFLVFRIVPLVTAHYSSFVASENAHDHLYSIESKLATARGLPAGSLHKAVSLTLPGPDARKLEKDHLRRLVELVLRHLLSSDEFQSPITRTLVREIVSCTVLASVVEALSEGDLLNQLIVSLILSTLHKRKQVRKLREALEQHTKHAPVLNLPPLTLPLAPDTLRQWEDAVLQCSNECNLRSLALSVETAKSRLLPSGDDTHVDISRLSRLIAKIETALQHNVPTLNLVLADPKKKYRFREFLRLSQTEYLLDGWTNIENMKAPLEDASHTSVSLKLGFSSKDEILKIYVLYFPIEGLAISPAIRSAVEAFVFSNLADPALYNEARLSLLKLQESIYRKLESSYLQFQISDGFADDKLDPQRPSRRVSSLQFNTKLGEDSLVSSESSRISPAVVSAVESAFEKIMHSSPNHESRTTLAEAWDEMTAVASGSDFFAENCGRRSSADPNRLSRLFESRSDSELEENSFDSADMTGSDLPDDSQLVNLEILLAAPGDLKLEEKISTLNKDIETLSEQSEIFVSLIKKAELTNNVSELKILRRSNASLEREISIKELQRQQYIVQESDNSLFGKSRVRIQSCILSSDNHHSYALYIIEVQKFSSEDPSKVVAGWVIARRYSQFYKLNEYLKRRCHVVADIKFPKKTVPYLQFQKMQQIETRKPLLEQYLRELLSLPEVCSNAVFRSFLSSEHFDLDKSAEHSRDSIFNRFYQEFSPNAETLPYSLKDSKSAAHTQEIIQNIQEMERELKQFDDLERAAADRPPFIKPIFDFILAVFDLGAKNWLRGRALLVILQQVLGSTIEKTIRSAINGAILQEDKTVIAFESLTSMLFPNGRFRDPPKARTRAEQLSTRQEVFSIFTIFMDETSSKIFGAKQASVASSNLLELIQNDYLNKSLLLKTMDAIFAELFPEIDLPV</sequence>
<comment type="similarity">
    <text evidence="1">Belongs to the sorting nexin family.</text>
</comment>
<dbReference type="InterPro" id="IPR036305">
    <property type="entry name" value="RGS_sf"/>
</dbReference>
<dbReference type="InterPro" id="IPR044926">
    <property type="entry name" value="RGS_subdomain_2"/>
</dbReference>
<dbReference type="PANTHER" id="PTHR22775">
    <property type="entry name" value="SORTING NEXIN"/>
    <property type="match status" value="1"/>
</dbReference>
<keyword evidence="3" id="KW-1133">Transmembrane helix</keyword>
<dbReference type="InterPro" id="IPR036871">
    <property type="entry name" value="PX_dom_sf"/>
</dbReference>
<feature type="coiled-coil region" evidence="2">
    <location>
        <begin position="646"/>
        <end position="706"/>
    </location>
</feature>
<dbReference type="PROSITE" id="PS50132">
    <property type="entry name" value="RGS"/>
    <property type="match status" value="1"/>
</dbReference>
<dbReference type="PROSITE" id="PS51207">
    <property type="entry name" value="PXA"/>
    <property type="match status" value="1"/>
</dbReference>
<dbReference type="InterPro" id="IPR016137">
    <property type="entry name" value="RGS"/>
</dbReference>
<evidence type="ECO:0000256" key="1">
    <source>
        <dbReference type="ARBA" id="ARBA00010883"/>
    </source>
</evidence>
<accession>A0A4P9ZI87</accession>
<evidence type="ECO:0000313" key="7">
    <source>
        <dbReference type="EMBL" id="RKP32713.1"/>
    </source>
</evidence>
<dbReference type="SUPFAM" id="SSF48097">
    <property type="entry name" value="Regulator of G-protein signaling, RGS"/>
    <property type="match status" value="1"/>
</dbReference>
<feature type="domain" description="PX" evidence="5">
    <location>
        <begin position="721"/>
        <end position="843"/>
    </location>
</feature>
<keyword evidence="2" id="KW-0175">Coiled coil</keyword>
<dbReference type="SMART" id="SM00312">
    <property type="entry name" value="PX"/>
    <property type="match status" value="1"/>
</dbReference>
<gene>
    <name evidence="7" type="ORF">METBISCDRAFT_25296</name>
</gene>
<dbReference type="PANTHER" id="PTHR22775:SF3">
    <property type="entry name" value="SORTING NEXIN-13"/>
    <property type="match status" value="1"/>
</dbReference>
<feature type="coiled-coil region" evidence="2">
    <location>
        <begin position="882"/>
        <end position="909"/>
    </location>
</feature>
<dbReference type="SUPFAM" id="SSF64268">
    <property type="entry name" value="PX domain"/>
    <property type="match status" value="1"/>
</dbReference>
<feature type="transmembrane region" description="Helical" evidence="3">
    <location>
        <begin position="20"/>
        <end position="50"/>
    </location>
</feature>
<name>A0A4P9ZI87_9ASCO</name>
<dbReference type="SMART" id="SM00313">
    <property type="entry name" value="PXA"/>
    <property type="match status" value="1"/>
</dbReference>
<keyword evidence="8" id="KW-1185">Reference proteome</keyword>
<feature type="domain" description="RGS" evidence="4">
    <location>
        <begin position="377"/>
        <end position="498"/>
    </location>
</feature>
<dbReference type="Proteomes" id="UP000268321">
    <property type="component" value="Unassembled WGS sequence"/>
</dbReference>
<dbReference type="InterPro" id="IPR013937">
    <property type="entry name" value="Sorting_nexin_C"/>
</dbReference>
<proteinExistence type="inferred from homology"/>
<evidence type="ECO:0000259" key="4">
    <source>
        <dbReference type="PROSITE" id="PS50132"/>
    </source>
</evidence>
<evidence type="ECO:0008006" key="9">
    <source>
        <dbReference type="Google" id="ProtNLM"/>
    </source>
</evidence>
<dbReference type="Pfam" id="PF08628">
    <property type="entry name" value="Nexin_C"/>
    <property type="match status" value="1"/>
</dbReference>
<protein>
    <recommendedName>
        <fullName evidence="9">Intermediate filament protein</fullName>
    </recommendedName>
</protein>
<evidence type="ECO:0000259" key="6">
    <source>
        <dbReference type="PROSITE" id="PS51207"/>
    </source>
</evidence>
<feature type="domain" description="PXA" evidence="6">
    <location>
        <begin position="95"/>
        <end position="279"/>
    </location>
</feature>